<dbReference type="EMBL" id="LXQA011193837">
    <property type="protein sequence ID" value="MCI88466.1"/>
    <property type="molecule type" value="Genomic_DNA"/>
</dbReference>
<protein>
    <submittedName>
        <fullName evidence="1">Galactinol synthase 1-like</fullName>
    </submittedName>
</protein>
<name>A0A392VJC5_9FABA</name>
<accession>A0A392VJC5</accession>
<reference evidence="1 2" key="1">
    <citation type="journal article" date="2018" name="Front. Plant Sci.">
        <title>Red Clover (Trifolium pratense) and Zigzag Clover (T. medium) - A Picture of Genomic Similarities and Differences.</title>
        <authorList>
            <person name="Dluhosova J."/>
            <person name="Istvanek J."/>
            <person name="Nedelnik J."/>
            <person name="Repkova J."/>
        </authorList>
    </citation>
    <scope>NUCLEOTIDE SEQUENCE [LARGE SCALE GENOMIC DNA]</scope>
    <source>
        <strain evidence="2">cv. 10/8</strain>
        <tissue evidence="1">Leaf</tissue>
    </source>
</reference>
<feature type="non-terminal residue" evidence="1">
    <location>
        <position position="1"/>
    </location>
</feature>
<dbReference type="AlphaFoldDB" id="A0A392VJC5"/>
<keyword evidence="2" id="KW-1185">Reference proteome</keyword>
<evidence type="ECO:0000313" key="2">
    <source>
        <dbReference type="Proteomes" id="UP000265520"/>
    </source>
</evidence>
<sequence length="69" mass="7812">TGKEDNMQREDIKMLVKKWWDIYNDSSLDYNKNLSGNSETQTNGVENEPFVQALSEVGRVQYVTAPSAA</sequence>
<comment type="caution">
    <text evidence="1">The sequence shown here is derived from an EMBL/GenBank/DDBJ whole genome shotgun (WGS) entry which is preliminary data.</text>
</comment>
<proteinExistence type="predicted"/>
<organism evidence="1 2">
    <name type="scientific">Trifolium medium</name>
    <dbReference type="NCBI Taxonomy" id="97028"/>
    <lineage>
        <taxon>Eukaryota</taxon>
        <taxon>Viridiplantae</taxon>
        <taxon>Streptophyta</taxon>
        <taxon>Embryophyta</taxon>
        <taxon>Tracheophyta</taxon>
        <taxon>Spermatophyta</taxon>
        <taxon>Magnoliopsida</taxon>
        <taxon>eudicotyledons</taxon>
        <taxon>Gunneridae</taxon>
        <taxon>Pentapetalae</taxon>
        <taxon>rosids</taxon>
        <taxon>fabids</taxon>
        <taxon>Fabales</taxon>
        <taxon>Fabaceae</taxon>
        <taxon>Papilionoideae</taxon>
        <taxon>50 kb inversion clade</taxon>
        <taxon>NPAAA clade</taxon>
        <taxon>Hologalegina</taxon>
        <taxon>IRL clade</taxon>
        <taxon>Trifolieae</taxon>
        <taxon>Trifolium</taxon>
    </lineage>
</organism>
<dbReference type="Proteomes" id="UP000265520">
    <property type="component" value="Unassembled WGS sequence"/>
</dbReference>
<evidence type="ECO:0000313" key="1">
    <source>
        <dbReference type="EMBL" id="MCI88466.1"/>
    </source>
</evidence>